<evidence type="ECO:0000313" key="3">
    <source>
        <dbReference type="EMBL" id="REF69633.1"/>
    </source>
</evidence>
<sequence>MTETILTWQECHDAGMTAREAAEARGRHQRSAQSWARSRGLKWPLPLVRGTSCPVSAKGKVYPSARAAARALKVCESTVTKHLREYGHLELVGKLRAGAKKGAKPRNRKPITVGGRTFQTRRELAAYVGYTEQYLSRVLSRRDGQGPMERLIAAVMRADAQQANQRMRRVGRDDLNDRRAA</sequence>
<evidence type="ECO:0000313" key="4">
    <source>
        <dbReference type="Proteomes" id="UP000256941"/>
    </source>
</evidence>
<accession>A0A3D9XKJ9</accession>
<dbReference type="RefSeq" id="WP_116221877.1">
    <property type="nucleotide sequence ID" value="NZ_CP038197.1"/>
</dbReference>
<comment type="caution">
    <text evidence="3">The sequence shown here is derived from an EMBL/GenBank/DDBJ whole genome shotgun (WGS) entry which is preliminary data.</text>
</comment>
<organism evidence="3 4">
    <name type="scientific">Paracoccus versutus</name>
    <name type="common">Thiobacillus versutus</name>
    <dbReference type="NCBI Taxonomy" id="34007"/>
    <lineage>
        <taxon>Bacteria</taxon>
        <taxon>Pseudomonadati</taxon>
        <taxon>Pseudomonadota</taxon>
        <taxon>Alphaproteobacteria</taxon>
        <taxon>Rhodobacterales</taxon>
        <taxon>Paracoccaceae</taxon>
        <taxon>Paracoccus</taxon>
    </lineage>
</organism>
<protein>
    <submittedName>
        <fullName evidence="3">NUMOD1 domain-containing protein</fullName>
    </submittedName>
</protein>
<evidence type="ECO:0000256" key="1">
    <source>
        <dbReference type="SAM" id="MobiDB-lite"/>
    </source>
</evidence>
<feature type="compositionally biased region" description="Basic and acidic residues" evidence="1">
    <location>
        <begin position="170"/>
        <end position="181"/>
    </location>
</feature>
<reference evidence="3 4" key="1">
    <citation type="submission" date="2018-08" db="EMBL/GenBank/DDBJ databases">
        <title>Genomic Encyclopedia of Archaeal and Bacterial Type Strains, Phase II (KMG-II): from individual species to whole genera.</title>
        <authorList>
            <person name="Goeker M."/>
        </authorList>
    </citation>
    <scope>NUCLEOTIDE SEQUENCE [LARGE SCALE GENOMIC DNA]</scope>
    <source>
        <strain evidence="3 4">DSM 17099</strain>
    </source>
</reference>
<proteinExistence type="predicted"/>
<name>A0A3D9XKJ9_PARVE</name>
<evidence type="ECO:0000259" key="2">
    <source>
        <dbReference type="Pfam" id="PF07453"/>
    </source>
</evidence>
<dbReference type="Pfam" id="PF07453">
    <property type="entry name" value="NUMOD1"/>
    <property type="match status" value="1"/>
</dbReference>
<feature type="region of interest" description="Disordered" evidence="1">
    <location>
        <begin position="161"/>
        <end position="181"/>
    </location>
</feature>
<dbReference type="InterPro" id="IPR010896">
    <property type="entry name" value="NUMOD1"/>
</dbReference>
<dbReference type="AlphaFoldDB" id="A0A3D9XKJ9"/>
<dbReference type="Proteomes" id="UP000256941">
    <property type="component" value="Unassembled WGS sequence"/>
</dbReference>
<feature type="domain" description="Nuclease-associated modular DNA-binding 1" evidence="2">
    <location>
        <begin position="61"/>
        <end position="83"/>
    </location>
</feature>
<gene>
    <name evidence="3" type="ORF">BDD41_2343</name>
</gene>
<dbReference type="EMBL" id="QTUJ01000002">
    <property type="protein sequence ID" value="REF69633.1"/>
    <property type="molecule type" value="Genomic_DNA"/>
</dbReference>